<accession>A0ABN1WTS2</accession>
<evidence type="ECO:0000313" key="1">
    <source>
        <dbReference type="EMBL" id="GAA1260377.1"/>
    </source>
</evidence>
<keyword evidence="2" id="KW-1185">Reference proteome</keyword>
<comment type="caution">
    <text evidence="1">The sequence shown here is derived from an EMBL/GenBank/DDBJ whole genome shotgun (WGS) entry which is preliminary data.</text>
</comment>
<gene>
    <name evidence="1" type="ORF">GCM10009579_18130</name>
</gene>
<proteinExistence type="predicted"/>
<protein>
    <submittedName>
        <fullName evidence="1">Uncharacterized protein</fullName>
    </submittedName>
</protein>
<name>A0ABN1WTS2_9ACTN</name>
<evidence type="ECO:0000313" key="2">
    <source>
        <dbReference type="Proteomes" id="UP001500282"/>
    </source>
</evidence>
<sequence length="60" mass="6598">MGMVCESPAHTPCERRVLSGYSWGTALAGRDHEGRADRMERIHPQADQAGQVGQKGRMCD</sequence>
<organism evidence="1 2">
    <name type="scientific">Streptomyces javensis</name>
    <dbReference type="NCBI Taxonomy" id="114698"/>
    <lineage>
        <taxon>Bacteria</taxon>
        <taxon>Bacillati</taxon>
        <taxon>Actinomycetota</taxon>
        <taxon>Actinomycetes</taxon>
        <taxon>Kitasatosporales</taxon>
        <taxon>Streptomycetaceae</taxon>
        <taxon>Streptomyces</taxon>
        <taxon>Streptomyces violaceusniger group</taxon>
    </lineage>
</organism>
<dbReference type="EMBL" id="BAAAIH010000007">
    <property type="protein sequence ID" value="GAA1260377.1"/>
    <property type="molecule type" value="Genomic_DNA"/>
</dbReference>
<dbReference type="Proteomes" id="UP001500282">
    <property type="component" value="Unassembled WGS sequence"/>
</dbReference>
<reference evidence="1 2" key="1">
    <citation type="journal article" date="2019" name="Int. J. Syst. Evol. Microbiol.">
        <title>The Global Catalogue of Microorganisms (GCM) 10K type strain sequencing project: providing services to taxonomists for standard genome sequencing and annotation.</title>
        <authorList>
            <consortium name="The Broad Institute Genomics Platform"/>
            <consortium name="The Broad Institute Genome Sequencing Center for Infectious Disease"/>
            <person name="Wu L."/>
            <person name="Ma J."/>
        </authorList>
    </citation>
    <scope>NUCLEOTIDE SEQUENCE [LARGE SCALE GENOMIC DNA]</scope>
    <source>
        <strain evidence="1 2">JCM 11448</strain>
    </source>
</reference>